<dbReference type="Proteomes" id="UP000789572">
    <property type="component" value="Unassembled WGS sequence"/>
</dbReference>
<organism evidence="1 2">
    <name type="scientific">Paraglomus occultum</name>
    <dbReference type="NCBI Taxonomy" id="144539"/>
    <lineage>
        <taxon>Eukaryota</taxon>
        <taxon>Fungi</taxon>
        <taxon>Fungi incertae sedis</taxon>
        <taxon>Mucoromycota</taxon>
        <taxon>Glomeromycotina</taxon>
        <taxon>Glomeromycetes</taxon>
        <taxon>Paraglomerales</taxon>
        <taxon>Paraglomeraceae</taxon>
        <taxon>Paraglomus</taxon>
    </lineage>
</organism>
<dbReference type="AlphaFoldDB" id="A0A9N9A6X7"/>
<sequence>MDDQTPEDLFPPTHENEEKQEEILKTLRTCWKWYQCMSDYNTTRALSSVFVFSYLSIPRVYTKCMMGYDLSQQAVCNKMAHNPSSITATMYGAAQKHVPDDDSYI</sequence>
<keyword evidence="2" id="KW-1185">Reference proteome</keyword>
<dbReference type="EMBL" id="CAJVPJ010000382">
    <property type="protein sequence ID" value="CAG8518637.1"/>
    <property type="molecule type" value="Genomic_DNA"/>
</dbReference>
<reference evidence="1" key="1">
    <citation type="submission" date="2021-06" db="EMBL/GenBank/DDBJ databases">
        <authorList>
            <person name="Kallberg Y."/>
            <person name="Tangrot J."/>
            <person name="Rosling A."/>
        </authorList>
    </citation>
    <scope>NUCLEOTIDE SEQUENCE</scope>
    <source>
        <strain evidence="1">IA702</strain>
    </source>
</reference>
<accession>A0A9N9A6X7</accession>
<comment type="caution">
    <text evidence="1">The sequence shown here is derived from an EMBL/GenBank/DDBJ whole genome shotgun (WGS) entry which is preliminary data.</text>
</comment>
<protein>
    <submittedName>
        <fullName evidence="1">683_t:CDS:1</fullName>
    </submittedName>
</protein>
<name>A0A9N9A6X7_9GLOM</name>
<gene>
    <name evidence="1" type="ORF">POCULU_LOCUS3453</name>
</gene>
<evidence type="ECO:0000313" key="1">
    <source>
        <dbReference type="EMBL" id="CAG8518637.1"/>
    </source>
</evidence>
<evidence type="ECO:0000313" key="2">
    <source>
        <dbReference type="Proteomes" id="UP000789572"/>
    </source>
</evidence>
<proteinExistence type="predicted"/>